<feature type="region of interest" description="Disordered" evidence="1">
    <location>
        <begin position="1"/>
        <end position="133"/>
    </location>
</feature>
<protein>
    <submittedName>
        <fullName evidence="2">Uncharacterized protein</fullName>
    </submittedName>
</protein>
<feature type="compositionally biased region" description="Basic residues" evidence="1">
    <location>
        <begin position="1"/>
        <end position="11"/>
    </location>
</feature>
<feature type="compositionally biased region" description="Basic and acidic residues" evidence="1">
    <location>
        <begin position="101"/>
        <end position="114"/>
    </location>
</feature>
<gene>
    <name evidence="2" type="ORF">CXY01_14350</name>
</gene>
<comment type="caution">
    <text evidence="2">The sequence shown here is derived from an EMBL/GenBank/DDBJ whole genome shotgun (WGS) entry which is preliminary data.</text>
</comment>
<organism evidence="2 3">
    <name type="scientific">Cellulomonas xylanilytica</name>
    <dbReference type="NCBI Taxonomy" id="233583"/>
    <lineage>
        <taxon>Bacteria</taxon>
        <taxon>Bacillati</taxon>
        <taxon>Actinomycetota</taxon>
        <taxon>Actinomycetes</taxon>
        <taxon>Micrococcales</taxon>
        <taxon>Cellulomonadaceae</taxon>
        <taxon>Cellulomonas</taxon>
    </lineage>
</organism>
<sequence>MRTVARQKVRAHAPAPTAAPCRVAAMGAPSGRDRDEADTMTEDYTSSYPQTGTGPVQGSTGSNAGYTTGGTAGTTAGTTTGTTSGTTSGGTSGSTSGSTKDAAKEQASDLKDKASGAGEHLLGQAKGEAAAVTDEARRQLGDLWSQARDEVAGQASTQQRRLAGGVTSFAGQLNQMADSPSEQNIASDVVREVGNRAEALGRWLEDHGPDEVLEEVRSFARRRPGTFLLVAAGAGVVLGRLTRGLKDASSSSSTGSTGSTGSTSYRRTTSTEPLPVYTDVVEERPRFTDELASPVPTTTGWEQR</sequence>
<dbReference type="Proteomes" id="UP000321118">
    <property type="component" value="Unassembled WGS sequence"/>
</dbReference>
<proteinExistence type="predicted"/>
<keyword evidence="3" id="KW-1185">Reference proteome</keyword>
<evidence type="ECO:0000313" key="2">
    <source>
        <dbReference type="EMBL" id="GEK20915.1"/>
    </source>
</evidence>
<feature type="region of interest" description="Disordered" evidence="1">
    <location>
        <begin position="244"/>
        <end position="304"/>
    </location>
</feature>
<feature type="compositionally biased region" description="Low complexity" evidence="1">
    <location>
        <begin position="73"/>
        <end position="86"/>
    </location>
</feature>
<evidence type="ECO:0000256" key="1">
    <source>
        <dbReference type="SAM" id="MobiDB-lite"/>
    </source>
</evidence>
<accession>A0A510V6Z3</accession>
<dbReference type="EMBL" id="BJUB01000004">
    <property type="protein sequence ID" value="GEK20915.1"/>
    <property type="molecule type" value="Genomic_DNA"/>
</dbReference>
<name>A0A510V6Z3_9CELL</name>
<dbReference type="AlphaFoldDB" id="A0A510V6Z3"/>
<feature type="compositionally biased region" description="Polar residues" evidence="1">
    <location>
        <begin position="42"/>
        <end position="57"/>
    </location>
</feature>
<feature type="compositionally biased region" description="Low complexity" evidence="1">
    <location>
        <begin position="249"/>
        <end position="271"/>
    </location>
</feature>
<evidence type="ECO:0000313" key="3">
    <source>
        <dbReference type="Proteomes" id="UP000321118"/>
    </source>
</evidence>
<reference evidence="2 3" key="1">
    <citation type="submission" date="2019-07" db="EMBL/GenBank/DDBJ databases">
        <title>Whole genome shotgun sequence of Cellulomonas xylanilytica NBRC 101102.</title>
        <authorList>
            <person name="Hosoyama A."/>
            <person name="Uohara A."/>
            <person name="Ohji S."/>
            <person name="Ichikawa N."/>
        </authorList>
    </citation>
    <scope>NUCLEOTIDE SEQUENCE [LARGE SCALE GENOMIC DNA]</scope>
    <source>
        <strain evidence="2 3">NBRC 101102</strain>
    </source>
</reference>
<dbReference type="Gene3D" id="1.20.120.20">
    <property type="entry name" value="Apolipoprotein"/>
    <property type="match status" value="1"/>
</dbReference>
<feature type="compositionally biased region" description="Polar residues" evidence="1">
    <location>
        <begin position="295"/>
        <end position="304"/>
    </location>
</feature>